<evidence type="ECO:0008006" key="5">
    <source>
        <dbReference type="Google" id="ProtNLM"/>
    </source>
</evidence>
<evidence type="ECO:0000256" key="1">
    <source>
        <dbReference type="SAM" id="MobiDB-lite"/>
    </source>
</evidence>
<protein>
    <recommendedName>
        <fullName evidence="5">Septum formation-related domain-containing protein</fullName>
    </recommendedName>
</protein>
<feature type="compositionally biased region" description="Basic and acidic residues" evidence="1">
    <location>
        <begin position="178"/>
        <end position="190"/>
    </location>
</feature>
<comment type="caution">
    <text evidence="3">The sequence shown here is derived from an EMBL/GenBank/DDBJ whole genome shotgun (WGS) entry which is preliminary data.</text>
</comment>
<evidence type="ECO:0000313" key="3">
    <source>
        <dbReference type="EMBL" id="MBP2412437.1"/>
    </source>
</evidence>
<gene>
    <name evidence="3" type="ORF">JOF48_001236</name>
</gene>
<keyword evidence="2" id="KW-1133">Transmembrane helix</keyword>
<feature type="region of interest" description="Disordered" evidence="1">
    <location>
        <begin position="1"/>
        <end position="48"/>
    </location>
</feature>
<name>A0ABS4YVK4_9MICC</name>
<feature type="transmembrane region" description="Helical" evidence="2">
    <location>
        <begin position="279"/>
        <end position="304"/>
    </location>
</feature>
<feature type="compositionally biased region" description="Polar residues" evidence="1">
    <location>
        <begin position="203"/>
        <end position="212"/>
    </location>
</feature>
<feature type="compositionally biased region" description="Low complexity" evidence="1">
    <location>
        <begin position="214"/>
        <end position="223"/>
    </location>
</feature>
<keyword evidence="4" id="KW-1185">Reference proteome</keyword>
<evidence type="ECO:0000256" key="2">
    <source>
        <dbReference type="SAM" id="Phobius"/>
    </source>
</evidence>
<feature type="compositionally biased region" description="Low complexity" evidence="1">
    <location>
        <begin position="78"/>
        <end position="97"/>
    </location>
</feature>
<dbReference type="Proteomes" id="UP000711614">
    <property type="component" value="Unassembled WGS sequence"/>
</dbReference>
<dbReference type="EMBL" id="JAGIOI010000001">
    <property type="protein sequence ID" value="MBP2412437.1"/>
    <property type="molecule type" value="Genomic_DNA"/>
</dbReference>
<proteinExistence type="predicted"/>
<keyword evidence="2" id="KW-0812">Transmembrane</keyword>
<accession>A0ABS4YVK4</accession>
<keyword evidence="2" id="KW-0472">Membrane</keyword>
<dbReference type="RefSeq" id="WP_209678483.1">
    <property type="nucleotide sequence ID" value="NZ_JAGIOI010000001.1"/>
</dbReference>
<feature type="compositionally biased region" description="Low complexity" evidence="1">
    <location>
        <begin position="140"/>
        <end position="151"/>
    </location>
</feature>
<feature type="region of interest" description="Disordered" evidence="1">
    <location>
        <begin position="78"/>
        <end position="269"/>
    </location>
</feature>
<reference evidence="3 4" key="1">
    <citation type="submission" date="2021-03" db="EMBL/GenBank/DDBJ databases">
        <title>Sequencing the genomes of 1000 actinobacteria strains.</title>
        <authorList>
            <person name="Klenk H.-P."/>
        </authorList>
    </citation>
    <scope>NUCLEOTIDE SEQUENCE [LARGE SCALE GENOMIC DNA]</scope>
    <source>
        <strain evidence="3 4">DSM 16005</strain>
    </source>
</reference>
<feature type="compositionally biased region" description="Basic and acidic residues" evidence="1">
    <location>
        <begin position="1"/>
        <end position="13"/>
    </location>
</feature>
<sequence length="488" mass="48208">MNESSKANDHGIPEEPAEATVPDPVEPEISTPSLGEAEISEDVAESVDLKSAEAEAAAVEHEAEMAALAVSSDAETFDGGAAATAAAEAAEAAASGTPIEVSESADVAAGPGTDASVPAPAPAPDETRAEAPAGDAQDSGTPAAPATAAGGESAVGPEGEASASIPPTGPVHIGPGIDDGHGWRRPEARWEQSGTPWTPKGDQWQSPSQISRNAADAAEAAAAAGGGVEGPAVPAADTPEPVVYPAGTVPPGSADGRGTAASGPDADGAPVVETNSRKLLTVAAIVIVGLGLLIAFIMLLVGLFNGGDNAASTGAAAASIQQSATVSAQASASVTASTAATPAATAASAAASAKPTATPSATAAGNTALIVANVSPLDWMAGDCLKDFKDTSTAADVVRCSTPHNAQLVATFYYGVDEAFPGVAELKAKAAQVCKGVQYTSEAAALTTLKQTTAYPTETTWTEKDDRRVDCMVHDSRGGNKLDTTLTQ</sequence>
<evidence type="ECO:0000313" key="4">
    <source>
        <dbReference type="Proteomes" id="UP000711614"/>
    </source>
</evidence>
<organism evidence="3 4">
    <name type="scientific">Arthrobacter stackebrandtii</name>
    <dbReference type="NCBI Taxonomy" id="272161"/>
    <lineage>
        <taxon>Bacteria</taxon>
        <taxon>Bacillati</taxon>
        <taxon>Actinomycetota</taxon>
        <taxon>Actinomycetes</taxon>
        <taxon>Micrococcales</taxon>
        <taxon>Micrococcaceae</taxon>
        <taxon>Arthrobacter</taxon>
    </lineage>
</organism>